<comment type="caution">
    <text evidence="2">The sequence shown here is derived from an EMBL/GenBank/DDBJ whole genome shotgun (WGS) entry which is preliminary data.</text>
</comment>
<feature type="region of interest" description="Disordered" evidence="1">
    <location>
        <begin position="1"/>
        <end position="34"/>
    </location>
</feature>
<proteinExistence type="predicted"/>
<evidence type="ECO:0000313" key="2">
    <source>
        <dbReference type="EMBL" id="KAJ1171467.1"/>
    </source>
</evidence>
<organism evidence="2 3">
    <name type="scientific">Pleurodeles waltl</name>
    <name type="common">Iberian ribbed newt</name>
    <dbReference type="NCBI Taxonomy" id="8319"/>
    <lineage>
        <taxon>Eukaryota</taxon>
        <taxon>Metazoa</taxon>
        <taxon>Chordata</taxon>
        <taxon>Craniata</taxon>
        <taxon>Vertebrata</taxon>
        <taxon>Euteleostomi</taxon>
        <taxon>Amphibia</taxon>
        <taxon>Batrachia</taxon>
        <taxon>Caudata</taxon>
        <taxon>Salamandroidea</taxon>
        <taxon>Salamandridae</taxon>
        <taxon>Pleurodelinae</taxon>
        <taxon>Pleurodeles</taxon>
    </lineage>
</organism>
<gene>
    <name evidence="2" type="ORF">NDU88_003328</name>
</gene>
<keyword evidence="3" id="KW-1185">Reference proteome</keyword>
<accession>A0AAV7T650</accession>
<dbReference type="Proteomes" id="UP001066276">
    <property type="component" value="Chromosome 4_1"/>
</dbReference>
<sequence length="114" mass="12167">MGGVSSPPTLPLPTSHERAQTLKIRPPTRRDPSLVAEWGAEGGIANRPLTATRSVSPKGVLLFVVPTMCGCPGPSRGSPERPLRTAQARRQYSHRNSPDARRDGGLSAPVPRPD</sequence>
<dbReference type="AlphaFoldDB" id="A0AAV7T650"/>
<name>A0AAV7T650_PLEWA</name>
<evidence type="ECO:0000313" key="3">
    <source>
        <dbReference type="Proteomes" id="UP001066276"/>
    </source>
</evidence>
<evidence type="ECO:0000256" key="1">
    <source>
        <dbReference type="SAM" id="MobiDB-lite"/>
    </source>
</evidence>
<reference evidence="2" key="1">
    <citation type="journal article" date="2022" name="bioRxiv">
        <title>Sequencing and chromosome-scale assembly of the giantPleurodeles waltlgenome.</title>
        <authorList>
            <person name="Brown T."/>
            <person name="Elewa A."/>
            <person name="Iarovenko S."/>
            <person name="Subramanian E."/>
            <person name="Araus A.J."/>
            <person name="Petzold A."/>
            <person name="Susuki M."/>
            <person name="Suzuki K.-i.T."/>
            <person name="Hayashi T."/>
            <person name="Toyoda A."/>
            <person name="Oliveira C."/>
            <person name="Osipova E."/>
            <person name="Leigh N.D."/>
            <person name="Simon A."/>
            <person name="Yun M.H."/>
        </authorList>
    </citation>
    <scope>NUCLEOTIDE SEQUENCE</scope>
    <source>
        <strain evidence="2">20211129_DDA</strain>
        <tissue evidence="2">Liver</tissue>
    </source>
</reference>
<dbReference type="EMBL" id="JANPWB010000007">
    <property type="protein sequence ID" value="KAJ1171467.1"/>
    <property type="molecule type" value="Genomic_DNA"/>
</dbReference>
<protein>
    <submittedName>
        <fullName evidence="2">Uncharacterized protein</fullName>
    </submittedName>
</protein>
<feature type="region of interest" description="Disordered" evidence="1">
    <location>
        <begin position="71"/>
        <end position="114"/>
    </location>
</feature>